<keyword evidence="3" id="KW-1185">Reference proteome</keyword>
<dbReference type="AlphaFoldDB" id="A0AAV6IGE2"/>
<sequence length="68" mass="7823">MENQEEQEQRRRIKNEKKQQRRREECSLAATSSNYGDGLLQSKAGSEGKLTDIQLKSVTQGFLGMYSR</sequence>
<feature type="compositionally biased region" description="Basic and acidic residues" evidence="1">
    <location>
        <begin position="16"/>
        <end position="26"/>
    </location>
</feature>
<dbReference type="Proteomes" id="UP000823749">
    <property type="component" value="Chromosome 10"/>
</dbReference>
<evidence type="ECO:0000256" key="1">
    <source>
        <dbReference type="SAM" id="MobiDB-lite"/>
    </source>
</evidence>
<proteinExistence type="predicted"/>
<feature type="region of interest" description="Disordered" evidence="1">
    <location>
        <begin position="1"/>
        <end position="40"/>
    </location>
</feature>
<organism evidence="2 3">
    <name type="scientific">Rhododendron griersonianum</name>
    <dbReference type="NCBI Taxonomy" id="479676"/>
    <lineage>
        <taxon>Eukaryota</taxon>
        <taxon>Viridiplantae</taxon>
        <taxon>Streptophyta</taxon>
        <taxon>Embryophyta</taxon>
        <taxon>Tracheophyta</taxon>
        <taxon>Spermatophyta</taxon>
        <taxon>Magnoliopsida</taxon>
        <taxon>eudicotyledons</taxon>
        <taxon>Gunneridae</taxon>
        <taxon>Pentapetalae</taxon>
        <taxon>asterids</taxon>
        <taxon>Ericales</taxon>
        <taxon>Ericaceae</taxon>
        <taxon>Ericoideae</taxon>
        <taxon>Rhodoreae</taxon>
        <taxon>Rhododendron</taxon>
    </lineage>
</organism>
<accession>A0AAV6IGE2</accession>
<dbReference type="EMBL" id="JACTNZ010000010">
    <property type="protein sequence ID" value="KAG5527731.1"/>
    <property type="molecule type" value="Genomic_DNA"/>
</dbReference>
<evidence type="ECO:0000313" key="2">
    <source>
        <dbReference type="EMBL" id="KAG5527731.1"/>
    </source>
</evidence>
<gene>
    <name evidence="2" type="ORF">RHGRI_028611</name>
</gene>
<reference evidence="2" key="1">
    <citation type="submission" date="2020-08" db="EMBL/GenBank/DDBJ databases">
        <title>Plant Genome Project.</title>
        <authorList>
            <person name="Zhang R.-G."/>
        </authorList>
    </citation>
    <scope>NUCLEOTIDE SEQUENCE</scope>
    <source>
        <strain evidence="2">WSP0</strain>
        <tissue evidence="2">Leaf</tissue>
    </source>
</reference>
<evidence type="ECO:0000313" key="3">
    <source>
        <dbReference type="Proteomes" id="UP000823749"/>
    </source>
</evidence>
<name>A0AAV6IGE2_9ERIC</name>
<comment type="caution">
    <text evidence="2">The sequence shown here is derived from an EMBL/GenBank/DDBJ whole genome shotgun (WGS) entry which is preliminary data.</text>
</comment>
<protein>
    <submittedName>
        <fullName evidence="2">Uncharacterized protein</fullName>
    </submittedName>
</protein>